<protein>
    <submittedName>
        <fullName evidence="2">VOC family protein</fullName>
    </submittedName>
</protein>
<dbReference type="EMBL" id="JAQQEZ010000002">
    <property type="protein sequence ID" value="MFM0000217.1"/>
    <property type="molecule type" value="Genomic_DNA"/>
</dbReference>
<name>A0ABW9AHX2_9BURK</name>
<accession>A0ABW9AHX2</accession>
<evidence type="ECO:0000313" key="3">
    <source>
        <dbReference type="Proteomes" id="UP001629230"/>
    </source>
</evidence>
<dbReference type="InterPro" id="IPR037523">
    <property type="entry name" value="VOC_core"/>
</dbReference>
<organism evidence="2 3">
    <name type="scientific">Paraburkholderia dipogonis</name>
    <dbReference type="NCBI Taxonomy" id="1211383"/>
    <lineage>
        <taxon>Bacteria</taxon>
        <taxon>Pseudomonadati</taxon>
        <taxon>Pseudomonadota</taxon>
        <taxon>Betaproteobacteria</taxon>
        <taxon>Burkholderiales</taxon>
        <taxon>Burkholderiaceae</taxon>
        <taxon>Paraburkholderia</taxon>
    </lineage>
</organism>
<dbReference type="Proteomes" id="UP001629230">
    <property type="component" value="Unassembled WGS sequence"/>
</dbReference>
<dbReference type="RefSeq" id="WP_408175709.1">
    <property type="nucleotide sequence ID" value="NZ_JAQQEZ010000002.1"/>
</dbReference>
<proteinExistence type="predicted"/>
<evidence type="ECO:0000313" key="2">
    <source>
        <dbReference type="EMBL" id="MFM0000217.1"/>
    </source>
</evidence>
<evidence type="ECO:0000259" key="1">
    <source>
        <dbReference type="PROSITE" id="PS51819"/>
    </source>
</evidence>
<feature type="domain" description="VOC" evidence="1">
    <location>
        <begin position="23"/>
        <end position="159"/>
    </location>
</feature>
<comment type="caution">
    <text evidence="2">The sequence shown here is derived from an EMBL/GenBank/DDBJ whole genome shotgun (WGS) entry which is preliminary data.</text>
</comment>
<dbReference type="InterPro" id="IPR004360">
    <property type="entry name" value="Glyas_Fos-R_dOase_dom"/>
</dbReference>
<dbReference type="PROSITE" id="PS51819">
    <property type="entry name" value="VOC"/>
    <property type="match status" value="1"/>
</dbReference>
<keyword evidence="3" id="KW-1185">Reference proteome</keyword>
<gene>
    <name evidence="2" type="ORF">PQR57_04225</name>
</gene>
<dbReference type="InterPro" id="IPR029068">
    <property type="entry name" value="Glyas_Bleomycin-R_OHBP_Dase"/>
</dbReference>
<dbReference type="Pfam" id="PF00903">
    <property type="entry name" value="Glyoxalase"/>
    <property type="match status" value="1"/>
</dbReference>
<dbReference type="Gene3D" id="3.10.180.10">
    <property type="entry name" value="2,3-Dihydroxybiphenyl 1,2-Dioxygenase, domain 1"/>
    <property type="match status" value="1"/>
</dbReference>
<dbReference type="SUPFAM" id="SSF54593">
    <property type="entry name" value="Glyoxalase/Bleomycin resistance protein/Dihydroxybiphenyl dioxygenase"/>
    <property type="match status" value="1"/>
</dbReference>
<reference evidence="2 3" key="1">
    <citation type="journal article" date="2024" name="Chem. Sci.">
        <title>Discovery of megapolipeptins by genome mining of a Burkholderiales bacteria collection.</title>
        <authorList>
            <person name="Paulo B.S."/>
            <person name="Recchia M.J.J."/>
            <person name="Lee S."/>
            <person name="Fergusson C.H."/>
            <person name="Romanowski S.B."/>
            <person name="Hernandez A."/>
            <person name="Krull N."/>
            <person name="Liu D.Y."/>
            <person name="Cavanagh H."/>
            <person name="Bos A."/>
            <person name="Gray C.A."/>
            <person name="Murphy B.T."/>
            <person name="Linington R.G."/>
            <person name="Eustaquio A.S."/>
        </authorList>
    </citation>
    <scope>NUCLEOTIDE SEQUENCE [LARGE SCALE GENOMIC DNA]</scope>
    <source>
        <strain evidence="2 3">RL17-350-BIC-A</strain>
    </source>
</reference>
<sequence length="224" mass="24363">MSNAQTTNQADTAAGTARTVDMKLEIVVIPVSDVDRAKEFYARLGWRLDVDIAKDEQFRVVHFTPPGSQCSVLFGKGVTTEEPGSVQGLHLIVSDIDRAHSELVERGIDVSEVFHDAGGLFHHAGEEGRVSGPQPERRSYGSFASFSDPDGNGWVFQEVTTRLAGRVDTQVTTFASAIELAGALRRAAAAHGEHEKLSGQHDENWPDWYASYIVAEQAGTQLPT</sequence>